<keyword evidence="2" id="KW-0808">Transferase</keyword>
<dbReference type="InterPro" id="IPR052729">
    <property type="entry name" value="Acyl/Acetyltrans_Enzymes"/>
</dbReference>
<dbReference type="GO" id="GO:0016740">
    <property type="term" value="F:transferase activity"/>
    <property type="evidence" value="ECO:0007669"/>
    <property type="project" value="UniProtKB-KW"/>
</dbReference>
<gene>
    <name evidence="2" type="ORF">BB934_37770</name>
</gene>
<dbReference type="SUPFAM" id="SSF55729">
    <property type="entry name" value="Acyl-CoA N-acyltransferases (Nat)"/>
    <property type="match status" value="1"/>
</dbReference>
<feature type="domain" description="YitH/HolE acetyltransferase (GNAT)" evidence="1">
    <location>
        <begin position="164"/>
        <end position="277"/>
    </location>
</feature>
<geneLocation type="plasmid" evidence="2">
    <name>unnamed2</name>
</geneLocation>
<evidence type="ECO:0000259" key="1">
    <source>
        <dbReference type="Pfam" id="PF18014"/>
    </source>
</evidence>
<evidence type="ECO:0000313" key="2">
    <source>
        <dbReference type="EMBL" id="ANY84015.1"/>
    </source>
</evidence>
<dbReference type="Gene3D" id="3.40.630.30">
    <property type="match status" value="1"/>
</dbReference>
<dbReference type="EMBL" id="CP016619">
    <property type="protein sequence ID" value="ANY84015.1"/>
    <property type="molecule type" value="Genomic_DNA"/>
</dbReference>
<dbReference type="InterPro" id="IPR041496">
    <property type="entry name" value="YitH/HolE_GNAT"/>
</dbReference>
<dbReference type="Gene3D" id="3.40.630.90">
    <property type="match status" value="1"/>
</dbReference>
<dbReference type="PANTHER" id="PTHR47237:SF2">
    <property type="entry name" value="BLL4206 PROTEIN"/>
    <property type="match status" value="1"/>
</dbReference>
<organism evidence="2">
    <name type="scientific">Microvirga ossetica</name>
    <dbReference type="NCBI Taxonomy" id="1882682"/>
    <lineage>
        <taxon>Bacteria</taxon>
        <taxon>Pseudomonadati</taxon>
        <taxon>Pseudomonadota</taxon>
        <taxon>Alphaproteobacteria</taxon>
        <taxon>Hyphomicrobiales</taxon>
        <taxon>Methylobacteriaceae</taxon>
        <taxon>Microvirga</taxon>
    </lineage>
</organism>
<dbReference type="Pfam" id="PF18014">
    <property type="entry name" value="Acetyltransf_18"/>
    <property type="match status" value="1"/>
</dbReference>
<keyword evidence="2" id="KW-0614">Plasmid</keyword>
<proteinExistence type="predicted"/>
<accession>A0A1B2EVL7</accession>
<dbReference type="InterPro" id="IPR016181">
    <property type="entry name" value="Acyl_CoA_acyltransferase"/>
</dbReference>
<protein>
    <submittedName>
        <fullName evidence="2">GNAT family acetyltransferase</fullName>
    </submittedName>
</protein>
<dbReference type="PANTHER" id="PTHR47237">
    <property type="entry name" value="SLL0310 PROTEIN"/>
    <property type="match status" value="1"/>
</dbReference>
<reference evidence="2" key="1">
    <citation type="submission" date="2016-07" db="EMBL/GenBank/DDBJ databases">
        <title>Microvirga ossetica sp. nov. a new species of rhizobia isolated from root nodules of the legume species Vicia alpestris Steven originated from North Ossetia region in the Caucasus.</title>
        <authorList>
            <person name="Safronova V.I."/>
            <person name="Kuznetsova I.G."/>
            <person name="Sazanova A.L."/>
            <person name="Belimov A."/>
            <person name="Andronov E."/>
            <person name="Osledkin Y.S."/>
            <person name="Onishchuk O.P."/>
            <person name="Kurchak O.N."/>
            <person name="Shaposhnikov A.I."/>
            <person name="Willems A."/>
            <person name="Tikhonovich I.A."/>
        </authorList>
    </citation>
    <scope>NUCLEOTIDE SEQUENCE [LARGE SCALE GENOMIC DNA]</scope>
    <source>
        <strain evidence="2">V5/3M</strain>
        <plasmid evidence="2">unnamed2</plasmid>
    </source>
</reference>
<dbReference type="AlphaFoldDB" id="A0A1B2EVL7"/>
<dbReference type="RefSeq" id="WP_099514951.1">
    <property type="nucleotide sequence ID" value="NZ_CP016619.1"/>
</dbReference>
<dbReference type="OrthoDB" id="8453373at2"/>
<name>A0A1B2EVL7_9HYPH</name>
<sequence length="293" mass="31616">MLDDTFLLDAFTVRLGDIMDVEPDALHALSLSVGWPHRAEDWQLLREVGQGVVALDSIGRVYGSAMWFPFGDDFATVGMVITPPRLQANGGGLWLMRHALARTQGRSLGLHATEAAHRLCLSLGFVDERTVYQCQGEATMPPDVVPPAKAEVRDLRPSDFAALCELDRRARGADRANLLASLVARSRGIVLCREGNLEAVALCRPFGRGSVVGPVIAATDEDAIAVVLPLVTEHAGTFLRIDTGQMEGDFARFVVLCGLPVYDTLTQMSFGRPWVPEAAGAHVIYALASHTTG</sequence>
<dbReference type="KEGG" id="moc:BB934_37770"/>